<feature type="compositionally biased region" description="Low complexity" evidence="1">
    <location>
        <begin position="362"/>
        <end position="387"/>
    </location>
</feature>
<dbReference type="Proteomes" id="UP000789739">
    <property type="component" value="Unassembled WGS sequence"/>
</dbReference>
<comment type="caution">
    <text evidence="2">The sequence shown here is derived from an EMBL/GenBank/DDBJ whole genome shotgun (WGS) entry which is preliminary data.</text>
</comment>
<feature type="non-terminal residue" evidence="2">
    <location>
        <position position="516"/>
    </location>
</feature>
<feature type="compositionally biased region" description="Basic and acidic residues" evidence="1">
    <location>
        <begin position="188"/>
        <end position="203"/>
    </location>
</feature>
<accession>A0A9N9E6N0</accession>
<name>A0A9N9E6N0_9GLOM</name>
<feature type="region of interest" description="Disordered" evidence="1">
    <location>
        <begin position="361"/>
        <end position="419"/>
    </location>
</feature>
<feature type="region of interest" description="Disordered" evidence="1">
    <location>
        <begin position="259"/>
        <end position="295"/>
    </location>
</feature>
<evidence type="ECO:0000256" key="1">
    <source>
        <dbReference type="SAM" id="MobiDB-lite"/>
    </source>
</evidence>
<feature type="region of interest" description="Disordered" evidence="1">
    <location>
        <begin position="173"/>
        <end position="203"/>
    </location>
</feature>
<reference evidence="2" key="1">
    <citation type="submission" date="2021-06" db="EMBL/GenBank/DDBJ databases">
        <authorList>
            <person name="Kallberg Y."/>
            <person name="Tangrot J."/>
            <person name="Rosling A."/>
        </authorList>
    </citation>
    <scope>NUCLEOTIDE SEQUENCE</scope>
    <source>
        <strain evidence="2">BR232B</strain>
    </source>
</reference>
<dbReference type="EMBL" id="CAJVPI010004050">
    <property type="protein sequence ID" value="CAG8664697.1"/>
    <property type="molecule type" value="Genomic_DNA"/>
</dbReference>
<evidence type="ECO:0000313" key="3">
    <source>
        <dbReference type="Proteomes" id="UP000789739"/>
    </source>
</evidence>
<feature type="region of interest" description="Disordered" evidence="1">
    <location>
        <begin position="120"/>
        <end position="144"/>
    </location>
</feature>
<gene>
    <name evidence="2" type="ORF">PBRASI_LOCUS10980</name>
</gene>
<dbReference type="AlphaFoldDB" id="A0A9N9E6N0"/>
<feature type="compositionally biased region" description="Polar residues" evidence="1">
    <location>
        <begin position="260"/>
        <end position="281"/>
    </location>
</feature>
<sequence>MTTTRGKERQSILSHVFKQILSDPPIPSKKRTFEDVFTPSKCFPDLWQTRQELREKEDLLLSKGRTTRAGRLRIERQTVGEKIRQDAKDCTRNGWNGDLHDSGENVNEGINKDMTKETINENNSEITHKRKRQKSNEISADKHSREITNQLNTELDGNELSCNDNTVPTQLTNHAKQVTQNNTKRKSRDLTESERKKVKTAKPDVIKRGRGRPKKYETTTSYAQSTQLVHPYLATHSPTHIETKVPRLRLILKKRCEPPLQSTDASHSSTPAYTPDMQNTPNDKKKSEGKTGLVPLDPLKESQLRSVLCTTKKQLSIKAARMKRKLLLRESKRAVQLPIFDIDIWIHNHMRSGVDLLPITYQSPQPNSSSLSSPLPTSQDTSQQQGDDSSRSEESPVLQESDCVNAASTDRSEIESSLNRTKSIKRPLSRYLTSFASRIHGVPCYWRTLTNPSPLLSAYTSTPLPPYVFRDYWTRPPKLLLLHSILTYPHRDKPSSSSPLSSPIDFCYFQPEHLLQ</sequence>
<proteinExistence type="predicted"/>
<protein>
    <submittedName>
        <fullName evidence="2">2554_t:CDS:1</fullName>
    </submittedName>
</protein>
<evidence type="ECO:0000313" key="2">
    <source>
        <dbReference type="EMBL" id="CAG8664697.1"/>
    </source>
</evidence>
<feature type="compositionally biased region" description="Polar residues" evidence="1">
    <location>
        <begin position="173"/>
        <end position="182"/>
    </location>
</feature>
<organism evidence="2 3">
    <name type="scientific">Paraglomus brasilianum</name>
    <dbReference type="NCBI Taxonomy" id="144538"/>
    <lineage>
        <taxon>Eukaryota</taxon>
        <taxon>Fungi</taxon>
        <taxon>Fungi incertae sedis</taxon>
        <taxon>Mucoromycota</taxon>
        <taxon>Glomeromycotina</taxon>
        <taxon>Glomeromycetes</taxon>
        <taxon>Paraglomerales</taxon>
        <taxon>Paraglomeraceae</taxon>
        <taxon>Paraglomus</taxon>
    </lineage>
</organism>
<keyword evidence="3" id="KW-1185">Reference proteome</keyword>